<dbReference type="GeneID" id="111131002"/>
<evidence type="ECO:0000313" key="4">
    <source>
        <dbReference type="Proteomes" id="UP000694844"/>
    </source>
</evidence>
<dbReference type="PANTHER" id="PTHR36855:SF1">
    <property type="entry name" value="PEROXISOME MEMBRANE ANCHOR PROTEIN PEX14P N-TERMINAL DOMAIN-CONTAINING PROTEIN"/>
    <property type="match status" value="1"/>
</dbReference>
<dbReference type="InterPro" id="IPR058841">
    <property type="entry name" value="HTH_76"/>
</dbReference>
<dbReference type="PANTHER" id="PTHR36855">
    <property type="entry name" value="CHROMOSOME 10, WHOLE GENOME SHOTGUN SEQUENCE"/>
    <property type="match status" value="1"/>
</dbReference>
<dbReference type="AlphaFoldDB" id="A0A8B8E0G5"/>
<proteinExistence type="predicted"/>
<accession>A0A8B8E0G5</accession>
<dbReference type="KEGG" id="cvn:111131002"/>
<organism evidence="4 5">
    <name type="scientific">Crassostrea virginica</name>
    <name type="common">Eastern oyster</name>
    <dbReference type="NCBI Taxonomy" id="6565"/>
    <lineage>
        <taxon>Eukaryota</taxon>
        <taxon>Metazoa</taxon>
        <taxon>Spiralia</taxon>
        <taxon>Lophotrochozoa</taxon>
        <taxon>Mollusca</taxon>
        <taxon>Bivalvia</taxon>
        <taxon>Autobranchia</taxon>
        <taxon>Pteriomorphia</taxon>
        <taxon>Ostreida</taxon>
        <taxon>Ostreoidea</taxon>
        <taxon>Ostreidae</taxon>
        <taxon>Crassostrea</taxon>
    </lineage>
</organism>
<protein>
    <submittedName>
        <fullName evidence="5">Uncharacterized protein LOC111131002</fullName>
    </submittedName>
</protein>
<sequence length="194" mass="21618">MESDTACKLFHEYNFDDDLEFRSGLAKILNDVNRNDPPTSKNLLEAKLFYFSKKFNKITANDYSRWLKDRSGSEKDGVVEDSNLNMSKGRTDTSTEKCANTTVVDISKETNGCKSDDSCSGIGELCTEISELCTEIEIKTVLSDREEGPSFGQVVEMISKGLPLPGVTDLGIIPLDIEPTTTRMERKAKPWEQG</sequence>
<dbReference type="Pfam" id="PF17733">
    <property type="entry name" value="KPWE_dom"/>
    <property type="match status" value="1"/>
</dbReference>
<gene>
    <name evidence="5" type="primary">LOC111131002</name>
</gene>
<name>A0A8B8E0G5_CRAVI</name>
<dbReference type="OrthoDB" id="9936937at2759"/>
<evidence type="ECO:0000259" key="2">
    <source>
        <dbReference type="Pfam" id="PF17733"/>
    </source>
</evidence>
<evidence type="ECO:0000259" key="3">
    <source>
        <dbReference type="Pfam" id="PF25871"/>
    </source>
</evidence>
<feature type="domain" description="PEX14-like helix-turn-helix" evidence="3">
    <location>
        <begin position="6"/>
        <end position="70"/>
    </location>
</feature>
<evidence type="ECO:0000256" key="1">
    <source>
        <dbReference type="SAM" id="MobiDB-lite"/>
    </source>
</evidence>
<keyword evidence="4" id="KW-1185">Reference proteome</keyword>
<feature type="domain" description="Peroxisomal membrane protein PEX14-like KPWE" evidence="2">
    <location>
        <begin position="149"/>
        <end position="193"/>
    </location>
</feature>
<dbReference type="Pfam" id="PF25871">
    <property type="entry name" value="HTH_76"/>
    <property type="match status" value="1"/>
</dbReference>
<evidence type="ECO:0000313" key="5">
    <source>
        <dbReference type="RefSeq" id="XP_022334027.1"/>
    </source>
</evidence>
<dbReference type="RefSeq" id="XP_022334027.1">
    <property type="nucleotide sequence ID" value="XM_022478319.1"/>
</dbReference>
<dbReference type="InterPro" id="IPR040554">
    <property type="entry name" value="KPWE_PEX14_dom"/>
</dbReference>
<feature type="region of interest" description="Disordered" evidence="1">
    <location>
        <begin position="73"/>
        <end position="92"/>
    </location>
</feature>
<dbReference type="Proteomes" id="UP000694844">
    <property type="component" value="Chromosome 4"/>
</dbReference>
<reference evidence="5" key="1">
    <citation type="submission" date="2025-08" db="UniProtKB">
        <authorList>
            <consortium name="RefSeq"/>
        </authorList>
    </citation>
    <scope>IDENTIFICATION</scope>
    <source>
        <tissue evidence="5">Whole sample</tissue>
    </source>
</reference>